<dbReference type="PANTHER" id="PTHR13414">
    <property type="entry name" value="HUEL-CATION TRANSPORTER"/>
    <property type="match status" value="1"/>
</dbReference>
<evidence type="ECO:0000313" key="9">
    <source>
        <dbReference type="Proteomes" id="UP001168528"/>
    </source>
</evidence>
<dbReference type="RefSeq" id="WP_302041460.1">
    <property type="nucleotide sequence ID" value="NZ_JAUKPO010000034.1"/>
</dbReference>
<feature type="transmembrane region" description="Helical" evidence="6">
    <location>
        <begin position="194"/>
        <end position="212"/>
    </location>
</feature>
<feature type="transmembrane region" description="Helical" evidence="6">
    <location>
        <begin position="9"/>
        <end position="31"/>
    </location>
</feature>
<keyword evidence="2" id="KW-0813">Transport</keyword>
<dbReference type="InterPro" id="IPR036837">
    <property type="entry name" value="Cation_efflux_CTD_sf"/>
</dbReference>
<dbReference type="NCBIfam" id="TIGR01297">
    <property type="entry name" value="CDF"/>
    <property type="match status" value="1"/>
</dbReference>
<protein>
    <submittedName>
        <fullName evidence="8">Cation diffusion facilitator family transporter</fullName>
    </submittedName>
</protein>
<dbReference type="InterPro" id="IPR002524">
    <property type="entry name" value="Cation_efflux"/>
</dbReference>
<dbReference type="SUPFAM" id="SSF161111">
    <property type="entry name" value="Cation efflux protein transmembrane domain-like"/>
    <property type="match status" value="1"/>
</dbReference>
<keyword evidence="3 6" id="KW-0812">Transmembrane</keyword>
<dbReference type="InterPro" id="IPR058533">
    <property type="entry name" value="Cation_efflux_TM"/>
</dbReference>
<dbReference type="PANTHER" id="PTHR13414:SF9">
    <property type="entry name" value="PROTON-COUPLED ZINC ANTIPORTER SLC30A9, MITOCHONDRIAL"/>
    <property type="match status" value="1"/>
</dbReference>
<evidence type="ECO:0000256" key="3">
    <source>
        <dbReference type="ARBA" id="ARBA00022692"/>
    </source>
</evidence>
<feature type="transmembrane region" description="Helical" evidence="6">
    <location>
        <begin position="159"/>
        <end position="182"/>
    </location>
</feature>
<accession>A0ABT8RHL3</accession>
<evidence type="ECO:0000259" key="7">
    <source>
        <dbReference type="Pfam" id="PF01545"/>
    </source>
</evidence>
<dbReference type="InterPro" id="IPR040177">
    <property type="entry name" value="SLC30A9"/>
</dbReference>
<dbReference type="EMBL" id="JAUKPO010000034">
    <property type="protein sequence ID" value="MDO1450658.1"/>
    <property type="molecule type" value="Genomic_DNA"/>
</dbReference>
<feature type="transmembrane region" description="Helical" evidence="6">
    <location>
        <begin position="37"/>
        <end position="56"/>
    </location>
</feature>
<evidence type="ECO:0000256" key="2">
    <source>
        <dbReference type="ARBA" id="ARBA00022448"/>
    </source>
</evidence>
<dbReference type="InterPro" id="IPR027469">
    <property type="entry name" value="Cation_efflux_TMD_sf"/>
</dbReference>
<reference evidence="8" key="1">
    <citation type="submission" date="2023-07" db="EMBL/GenBank/DDBJ databases">
        <title>The genome sequence of Rhodocytophaga aerolata KACC 12507.</title>
        <authorList>
            <person name="Zhang X."/>
        </authorList>
    </citation>
    <scope>NUCLEOTIDE SEQUENCE</scope>
    <source>
        <strain evidence="8">KACC 12507</strain>
    </source>
</reference>
<evidence type="ECO:0000256" key="6">
    <source>
        <dbReference type="SAM" id="Phobius"/>
    </source>
</evidence>
<dbReference type="SUPFAM" id="SSF160240">
    <property type="entry name" value="Cation efflux protein cytoplasmic domain-like"/>
    <property type="match status" value="1"/>
</dbReference>
<feature type="transmembrane region" description="Helical" evidence="6">
    <location>
        <begin position="77"/>
        <end position="98"/>
    </location>
</feature>
<evidence type="ECO:0000256" key="5">
    <source>
        <dbReference type="ARBA" id="ARBA00023136"/>
    </source>
</evidence>
<keyword evidence="9" id="KW-1185">Reference proteome</keyword>
<dbReference type="Gene3D" id="1.20.1510.10">
    <property type="entry name" value="Cation efflux protein transmembrane domain"/>
    <property type="match status" value="1"/>
</dbReference>
<evidence type="ECO:0000256" key="4">
    <source>
        <dbReference type="ARBA" id="ARBA00022989"/>
    </source>
</evidence>
<name>A0ABT8RHL3_9BACT</name>
<dbReference type="Proteomes" id="UP001168528">
    <property type="component" value="Unassembled WGS sequence"/>
</dbReference>
<evidence type="ECO:0000256" key="1">
    <source>
        <dbReference type="ARBA" id="ARBA00004141"/>
    </source>
</evidence>
<comment type="caution">
    <text evidence="8">The sequence shown here is derived from an EMBL/GenBank/DDBJ whole genome shotgun (WGS) entry which is preliminary data.</text>
</comment>
<dbReference type="Pfam" id="PF01545">
    <property type="entry name" value="Cation_efflux"/>
    <property type="match status" value="1"/>
</dbReference>
<comment type="subcellular location">
    <subcellularLocation>
        <location evidence="1">Membrane</location>
        <topology evidence="1">Multi-pass membrane protein</topology>
    </subcellularLocation>
</comment>
<keyword evidence="4 6" id="KW-1133">Transmembrane helix</keyword>
<proteinExistence type="predicted"/>
<feature type="domain" description="Cation efflux protein transmembrane" evidence="7">
    <location>
        <begin position="12"/>
        <end position="218"/>
    </location>
</feature>
<sequence>MANANSSKVAIYAAIGANLLIAIAKFVAAAFTGSSAMISEGIHSLVDTGNGLLLLLGIRKSKKLPDANHPFGHGKELYFWSLIVAILIFSIGGGMSFYEGIAHIRNPNPLTDPTWNYVVLGLAMVFESIALYLALKNFNATRAGRSFWKDIRGSKDPANFAVIFEDTAALLGLMIAGLGVFLGHQLNNPYLDGVASLLIGVILSGIAIFLAYESKGLLIGEGADPKVLESIERLVNADAAIQAARPPLTMHFGPNEVFLALDVNFRKGISAIEVEQGVERIEKMIRAKHPDIKRIFIEARALSTDKESSREEVLKGV</sequence>
<feature type="transmembrane region" description="Helical" evidence="6">
    <location>
        <begin position="118"/>
        <end position="138"/>
    </location>
</feature>
<evidence type="ECO:0000313" key="8">
    <source>
        <dbReference type="EMBL" id="MDO1450658.1"/>
    </source>
</evidence>
<organism evidence="8 9">
    <name type="scientific">Rhodocytophaga aerolata</name>
    <dbReference type="NCBI Taxonomy" id="455078"/>
    <lineage>
        <taxon>Bacteria</taxon>
        <taxon>Pseudomonadati</taxon>
        <taxon>Bacteroidota</taxon>
        <taxon>Cytophagia</taxon>
        <taxon>Cytophagales</taxon>
        <taxon>Rhodocytophagaceae</taxon>
        <taxon>Rhodocytophaga</taxon>
    </lineage>
</organism>
<gene>
    <name evidence="8" type="ORF">Q0590_30575</name>
</gene>
<keyword evidence="5 6" id="KW-0472">Membrane</keyword>